<dbReference type="OrthoDB" id="10268090at2759"/>
<dbReference type="PANTHER" id="PTHR12286">
    <property type="entry name" value="SACCHAROPINE DEHYDROGENASE-LIKE OXIDOREDUCTASE"/>
    <property type="match status" value="1"/>
</dbReference>
<evidence type="ECO:0000313" key="4">
    <source>
        <dbReference type="EMBL" id="CDR98680.1"/>
    </source>
</evidence>
<dbReference type="SUPFAM" id="SSF51735">
    <property type="entry name" value="NAD(P)-binding Rossmann-fold domains"/>
    <property type="match status" value="1"/>
</dbReference>
<evidence type="ECO:0000313" key="6">
    <source>
        <dbReference type="Proteomes" id="UP000242770"/>
    </source>
</evidence>
<reference evidence="4" key="1">
    <citation type="submission" date="2014-06" db="EMBL/GenBank/DDBJ databases">
        <authorList>
            <person name="Berkman J.Paul."/>
        </authorList>
    </citation>
    <scope>NUCLEOTIDE SEQUENCE [LARGE SCALE GENOMIC DNA]</scope>
</reference>
<organism evidence="4 6">
    <name type="scientific">Sporisorium scitamineum</name>
    <dbReference type="NCBI Taxonomy" id="49012"/>
    <lineage>
        <taxon>Eukaryota</taxon>
        <taxon>Fungi</taxon>
        <taxon>Dikarya</taxon>
        <taxon>Basidiomycota</taxon>
        <taxon>Ustilaginomycotina</taxon>
        <taxon>Ustilaginomycetes</taxon>
        <taxon>Ustilaginales</taxon>
        <taxon>Ustilaginaceae</taxon>
        <taxon>Sporisorium</taxon>
    </lineage>
</organism>
<dbReference type="Gene3D" id="3.40.50.720">
    <property type="entry name" value="NAD(P)-binding Rossmann-like Domain"/>
    <property type="match status" value="1"/>
</dbReference>
<dbReference type="InterPro" id="IPR051276">
    <property type="entry name" value="Saccharopine_DH-like_oxidrdct"/>
</dbReference>
<dbReference type="GO" id="GO:0005886">
    <property type="term" value="C:plasma membrane"/>
    <property type="evidence" value="ECO:0007669"/>
    <property type="project" value="TreeGrafter"/>
</dbReference>
<dbReference type="Pfam" id="PF03435">
    <property type="entry name" value="Sacchrp_dh_NADP"/>
    <property type="match status" value="1"/>
</dbReference>
<feature type="transmembrane region" description="Helical" evidence="2">
    <location>
        <begin position="298"/>
        <end position="317"/>
    </location>
</feature>
<dbReference type="GO" id="GO:0005739">
    <property type="term" value="C:mitochondrion"/>
    <property type="evidence" value="ECO:0007669"/>
    <property type="project" value="TreeGrafter"/>
</dbReference>
<dbReference type="AlphaFoldDB" id="A0A0F7RS13"/>
<keyword evidence="6" id="KW-1185">Reference proteome</keyword>
<dbReference type="GO" id="GO:0009247">
    <property type="term" value="P:glycolipid biosynthetic process"/>
    <property type="evidence" value="ECO:0007669"/>
    <property type="project" value="TreeGrafter"/>
</dbReference>
<accession>A0A0F7RS13</accession>
<gene>
    <name evidence="4" type="primary">SSCI04320.1</name>
    <name evidence="5" type="ORF">SPSC_06041</name>
</gene>
<dbReference type="EMBL" id="CCFA01000243">
    <property type="protein sequence ID" value="CDR98680.1"/>
    <property type="molecule type" value="Genomic_DNA"/>
</dbReference>
<evidence type="ECO:0000256" key="1">
    <source>
        <dbReference type="ARBA" id="ARBA00038048"/>
    </source>
</evidence>
<name>A0A0F7RS13_9BASI</name>
<keyword evidence="2" id="KW-0472">Membrane</keyword>
<reference evidence="6" key="3">
    <citation type="submission" date="2014-06" db="EMBL/GenBank/DDBJ databases">
        <authorList>
            <person name="Berkman P.J."/>
        </authorList>
    </citation>
    <scope>NUCLEOTIDE SEQUENCE [LARGE SCALE GENOMIC DNA]</scope>
</reference>
<evidence type="ECO:0000313" key="5">
    <source>
        <dbReference type="EMBL" id="CDU25870.1"/>
    </source>
</evidence>
<dbReference type="InterPro" id="IPR005097">
    <property type="entry name" value="Sacchrp_dh_NADP-bd"/>
</dbReference>
<evidence type="ECO:0000256" key="2">
    <source>
        <dbReference type="SAM" id="Phobius"/>
    </source>
</evidence>
<dbReference type="EMBL" id="LK056692">
    <property type="protein sequence ID" value="CDU25870.1"/>
    <property type="molecule type" value="Genomic_DNA"/>
</dbReference>
<keyword evidence="2" id="KW-0812">Transmembrane</keyword>
<dbReference type="InterPro" id="IPR036291">
    <property type="entry name" value="NAD(P)-bd_dom_sf"/>
</dbReference>
<dbReference type="GO" id="GO:0005811">
    <property type="term" value="C:lipid droplet"/>
    <property type="evidence" value="ECO:0007669"/>
    <property type="project" value="TreeGrafter"/>
</dbReference>
<feature type="domain" description="Saccharopine dehydrogenase NADP binding" evidence="3">
    <location>
        <begin position="13"/>
        <end position="139"/>
    </location>
</feature>
<dbReference type="Proteomes" id="UP000242770">
    <property type="component" value="Unassembled WGS sequence"/>
</dbReference>
<comment type="similarity">
    <text evidence="1">Belongs to the saccharopine dehydrogenase family.</text>
</comment>
<sequence>MLTPAAHEREYDVVVLGATGHTGQLVAMYLDMHSERPRFAIAGRKRQSLLELKQRIKLHESAGVLVVDTGHKKGLEAVAARTKALINVVGPYQALGGAKVVEACIKVGTHYVDTSGETEFYASIVASFHKQAEQAKVKIILSAGFACLPMDLAATLSVRKVAQLASVAGNTRNRSAKKSPGQLPVQNIVVDCGFSLPRGASAGSLISAVQMARDSPEVLKLQGSQWLTPNSVYTGVRSTAIGEEAVDGFAYPRITRLPHMNGWGALTSFSAHNVRVVTRTAALSDVAFVYRESAVLPYAWLAWMFAWISAGFVWLLAHSSLLRWSIGKIADAMPKHAPRNLEEHTKGSSNFAALATAVDSHNAQGKPFQAVCRIKAAHQDSYLLTAVTLTETALTIVDAPKTKYAGGVLTPSLVGVDTLVERLVKHGNFRFQVEPFSEDDA</sequence>
<proteinExistence type="inferred from homology"/>
<keyword evidence="2" id="KW-1133">Transmembrane helix</keyword>
<dbReference type="PANTHER" id="PTHR12286:SF5">
    <property type="entry name" value="SACCHAROPINE DEHYDROGENASE-LIKE OXIDOREDUCTASE"/>
    <property type="match status" value="1"/>
</dbReference>
<evidence type="ECO:0000259" key="3">
    <source>
        <dbReference type="Pfam" id="PF03435"/>
    </source>
</evidence>
<protein>
    <recommendedName>
        <fullName evidence="3">Saccharopine dehydrogenase NADP binding domain-containing protein</fullName>
    </recommendedName>
</protein>
<reference evidence="5" key="2">
    <citation type="submission" date="2014-06" db="EMBL/GenBank/DDBJ databases">
        <authorList>
            <person name="Ju J."/>
            <person name="Zhang J."/>
        </authorList>
    </citation>
    <scope>NUCLEOTIDE SEQUENCE</scope>
    <source>
        <strain evidence="5">SscI8</strain>
    </source>
</reference>